<evidence type="ECO:0000256" key="6">
    <source>
        <dbReference type="ARBA" id="ARBA00023125"/>
    </source>
</evidence>
<dbReference type="PROSITE" id="PS50808">
    <property type="entry name" value="ZF_BED"/>
    <property type="match status" value="1"/>
</dbReference>
<evidence type="ECO:0000256" key="4">
    <source>
        <dbReference type="ARBA" id="ARBA00022833"/>
    </source>
</evidence>
<dbReference type="Pfam" id="PF05699">
    <property type="entry name" value="Dimer_Tnp_hAT"/>
    <property type="match status" value="1"/>
</dbReference>
<keyword evidence="13" id="KW-1185">Reference proteome</keyword>
<dbReference type="SUPFAM" id="SSF57667">
    <property type="entry name" value="beta-beta-alpha zinc fingers"/>
    <property type="match status" value="1"/>
</dbReference>
<dbReference type="GO" id="GO:0003677">
    <property type="term" value="F:DNA binding"/>
    <property type="evidence" value="ECO:0007669"/>
    <property type="project" value="UniProtKB-KW"/>
</dbReference>
<organism evidence="12 13">
    <name type="scientific">Phytophthora fragariaefolia</name>
    <dbReference type="NCBI Taxonomy" id="1490495"/>
    <lineage>
        <taxon>Eukaryota</taxon>
        <taxon>Sar</taxon>
        <taxon>Stramenopiles</taxon>
        <taxon>Oomycota</taxon>
        <taxon>Peronosporomycetes</taxon>
        <taxon>Peronosporales</taxon>
        <taxon>Peronosporaceae</taxon>
        <taxon>Phytophthora</taxon>
    </lineage>
</organism>
<evidence type="ECO:0000259" key="11">
    <source>
        <dbReference type="PROSITE" id="PS50808"/>
    </source>
</evidence>
<feature type="region of interest" description="Disordered" evidence="10">
    <location>
        <begin position="657"/>
        <end position="696"/>
    </location>
</feature>
<dbReference type="PANTHER" id="PTHR46481">
    <property type="entry name" value="ZINC FINGER BED DOMAIN-CONTAINING PROTEIN 4"/>
    <property type="match status" value="1"/>
</dbReference>
<dbReference type="SMART" id="SM00614">
    <property type="entry name" value="ZnF_BED"/>
    <property type="match status" value="1"/>
</dbReference>
<keyword evidence="4" id="KW-0862">Zinc</keyword>
<dbReference type="GO" id="GO:0005634">
    <property type="term" value="C:nucleus"/>
    <property type="evidence" value="ECO:0007669"/>
    <property type="project" value="UniProtKB-SubCell"/>
</dbReference>
<dbReference type="Pfam" id="PF02892">
    <property type="entry name" value="zf-BED"/>
    <property type="match status" value="1"/>
</dbReference>
<evidence type="ECO:0000256" key="8">
    <source>
        <dbReference type="ARBA" id="ARBA00023242"/>
    </source>
</evidence>
<keyword evidence="3 9" id="KW-0863">Zinc-finger</keyword>
<dbReference type="GO" id="GO:0008270">
    <property type="term" value="F:zinc ion binding"/>
    <property type="evidence" value="ECO:0007669"/>
    <property type="project" value="UniProtKB-KW"/>
</dbReference>
<accession>A0A9W6Y9T1</accession>
<dbReference type="AlphaFoldDB" id="A0A9W6Y9T1"/>
<evidence type="ECO:0000256" key="3">
    <source>
        <dbReference type="ARBA" id="ARBA00022771"/>
    </source>
</evidence>
<dbReference type="InterPro" id="IPR036236">
    <property type="entry name" value="Znf_C2H2_sf"/>
</dbReference>
<dbReference type="OrthoDB" id="109171at2759"/>
<proteinExistence type="predicted"/>
<reference evidence="12" key="1">
    <citation type="submission" date="2023-04" db="EMBL/GenBank/DDBJ databases">
        <title>Phytophthora fragariaefolia NBRC 109709.</title>
        <authorList>
            <person name="Ichikawa N."/>
            <person name="Sato H."/>
            <person name="Tonouchi N."/>
        </authorList>
    </citation>
    <scope>NUCLEOTIDE SEQUENCE</scope>
    <source>
        <strain evidence="12">NBRC 109709</strain>
    </source>
</reference>
<evidence type="ECO:0000256" key="7">
    <source>
        <dbReference type="ARBA" id="ARBA00023163"/>
    </source>
</evidence>
<evidence type="ECO:0000256" key="1">
    <source>
        <dbReference type="ARBA" id="ARBA00004123"/>
    </source>
</evidence>
<keyword evidence="5" id="KW-0805">Transcription regulation</keyword>
<keyword evidence="2" id="KW-0479">Metal-binding</keyword>
<feature type="domain" description="BED-type" evidence="11">
    <location>
        <begin position="75"/>
        <end position="140"/>
    </location>
</feature>
<dbReference type="PANTHER" id="PTHR46481:SF10">
    <property type="entry name" value="ZINC FINGER BED DOMAIN-CONTAINING PROTEIN 39"/>
    <property type="match status" value="1"/>
</dbReference>
<dbReference type="Proteomes" id="UP001165121">
    <property type="component" value="Unassembled WGS sequence"/>
</dbReference>
<name>A0A9W6Y9T1_9STRA</name>
<evidence type="ECO:0000313" key="12">
    <source>
        <dbReference type="EMBL" id="GMF55969.1"/>
    </source>
</evidence>
<dbReference type="InterPro" id="IPR012337">
    <property type="entry name" value="RNaseH-like_sf"/>
</dbReference>
<dbReference type="EMBL" id="BSXT01003882">
    <property type="protein sequence ID" value="GMF55969.1"/>
    <property type="molecule type" value="Genomic_DNA"/>
</dbReference>
<evidence type="ECO:0000256" key="10">
    <source>
        <dbReference type="SAM" id="MobiDB-lite"/>
    </source>
</evidence>
<comment type="subcellular location">
    <subcellularLocation>
        <location evidence="1">Nucleus</location>
    </subcellularLocation>
</comment>
<comment type="caution">
    <text evidence="12">The sequence shown here is derived from an EMBL/GenBank/DDBJ whole genome shotgun (WGS) entry which is preliminary data.</text>
</comment>
<evidence type="ECO:0000256" key="5">
    <source>
        <dbReference type="ARBA" id="ARBA00023015"/>
    </source>
</evidence>
<keyword evidence="8" id="KW-0539">Nucleus</keyword>
<dbReference type="SUPFAM" id="SSF53098">
    <property type="entry name" value="Ribonuclease H-like"/>
    <property type="match status" value="1"/>
</dbReference>
<sequence length="832" mass="90744">MPPDSGPLEVSAALAVLAQESVHERGQEWHRHLGLQGQLVHQSLASLILTGFSIAHMPAASSSAASAALPSSGPTSVSAVWSYFEKDASGNSVCKICARVIKGHHSSNLLSHLRTAGRTDPTHQQANAVCEEHRESKRHIKRQKIGLQAGQAAAEFAAYAPPAASQAALAAAVAAAGGSPSAFSAALKREATVYAYTPPAPNKQQGPAYGVQPVGANPDQFTQDLALMALMDNLPLNFTTKPGLQYVVSQLMGDKKLSLPMEEAVAKSILLLQESVVLTTKMVLARAKSVAVSLEVWQHPAPTEPMSTQYLAVKIHFSVNFRLFDIAVGVAPLEDSAGLEAVKAILNSYLERLEIKDKVIACIKDELPPKVHLAPSDLPSLFVPVNFEGRMISPDSAQSTMLLTSAVQHLRACLTQDIFAKAFPEVVNQVEEFIARLVENDGAMLALNRKCPLFNVELTFEGHEHISYYEFLRDFLQHLPALEQIANAHLVEYLPARTVEFISFLVKKLRPFSRYSEALEGEKNKKTGSDKEVNKSGISSISTIAAALVTYAQKQADPVVEGVPAHLELAPWRRFFETLSRKLRAQFSTLPSVCYAATLFDPRYKNREYCYLSPKTECEIGMDFLRRMFTADSQSTGRATLGTTDSVARMTASNYVELGKDSTNSPTSNDVSLDDDEDDDLLSHLPSESSKSLEGENEMIATWEKELSAFLSLPVSERNVDPLAWWKTNQLRFPLIAPYAEMVLSLPASSSSGETVRNSVYGVLVRTEGPAREAALADSPAIVEAFLCFQKNKEYALEWFRSGPSATGMAEAAGLNPELENRTTSFKHIENV</sequence>
<dbReference type="GO" id="GO:0009791">
    <property type="term" value="P:post-embryonic development"/>
    <property type="evidence" value="ECO:0007669"/>
    <property type="project" value="UniProtKB-ARBA"/>
</dbReference>
<evidence type="ECO:0000313" key="13">
    <source>
        <dbReference type="Proteomes" id="UP001165121"/>
    </source>
</evidence>
<gene>
    <name evidence="12" type="ORF">Pfra01_002366500</name>
</gene>
<evidence type="ECO:0000256" key="9">
    <source>
        <dbReference type="PROSITE-ProRule" id="PRU00027"/>
    </source>
</evidence>
<evidence type="ECO:0000256" key="2">
    <source>
        <dbReference type="ARBA" id="ARBA00022723"/>
    </source>
</evidence>
<dbReference type="InterPro" id="IPR008906">
    <property type="entry name" value="HATC_C_dom"/>
</dbReference>
<protein>
    <submittedName>
        <fullName evidence="12">Unnamed protein product</fullName>
    </submittedName>
</protein>
<dbReference type="InterPro" id="IPR052035">
    <property type="entry name" value="ZnF_BED_domain_contain"/>
</dbReference>
<keyword evidence="6" id="KW-0238">DNA-binding</keyword>
<dbReference type="InterPro" id="IPR003656">
    <property type="entry name" value="Znf_BED"/>
</dbReference>
<dbReference type="GO" id="GO:0046983">
    <property type="term" value="F:protein dimerization activity"/>
    <property type="evidence" value="ECO:0007669"/>
    <property type="project" value="InterPro"/>
</dbReference>
<keyword evidence="7" id="KW-0804">Transcription</keyword>